<feature type="region of interest" description="Disordered" evidence="1">
    <location>
        <begin position="261"/>
        <end position="287"/>
    </location>
</feature>
<keyword evidence="4" id="KW-1185">Reference proteome</keyword>
<accession>A0A1V8ZZE9</accession>
<dbReference type="RefSeq" id="WP_139794836.1">
    <property type="nucleotide sequence ID" value="NZ_MWIH01000008.1"/>
</dbReference>
<feature type="region of interest" description="Disordered" evidence="1">
    <location>
        <begin position="175"/>
        <end position="232"/>
    </location>
</feature>
<comment type="caution">
    <text evidence="3">The sequence shown here is derived from an EMBL/GenBank/DDBJ whole genome shotgun (WGS) entry which is preliminary data.</text>
</comment>
<evidence type="ECO:0000313" key="4">
    <source>
        <dbReference type="Proteomes" id="UP000192591"/>
    </source>
</evidence>
<proteinExistence type="predicted"/>
<dbReference type="AlphaFoldDB" id="A0A1V8ZZE9"/>
<dbReference type="Proteomes" id="UP000192591">
    <property type="component" value="Unassembled WGS sequence"/>
</dbReference>
<protein>
    <recommendedName>
        <fullName evidence="2">DUF6801 domain-containing protein</fullName>
    </recommendedName>
</protein>
<feature type="region of interest" description="Disordered" evidence="1">
    <location>
        <begin position="139"/>
        <end position="163"/>
    </location>
</feature>
<evidence type="ECO:0000259" key="2">
    <source>
        <dbReference type="Pfam" id="PF20611"/>
    </source>
</evidence>
<feature type="compositionally biased region" description="Low complexity" evidence="1">
    <location>
        <begin position="200"/>
        <end position="225"/>
    </location>
</feature>
<name>A0A1V8ZZE9_SACPI</name>
<gene>
    <name evidence="3" type="ORF">B1813_19725</name>
</gene>
<sequence>MRVASGRAVPAVAVAVVGLTGILATPAASKQDTGPRSDVVHADGSALPFRCETEGGEREVSVRFGLSLPERVPIGEPVTPEDVTVEVTLGDEATADLTGRDMPSVTGSAEVVLAAANEDRETDEVPLVWPTLAVPATPVPEQGRAEVTARGKAPSFTPEQAGRWTLSAREVTLYLATPPPDGDAPGPDPIPEPEPEPSGENDAGSAAEEPGSAADTSAPSSTTDTEVPPASPQRALTLDCALAPDAAADPLLSWHVAEDGENGEAGEVEGRDGTGSPPGEADGTTDALAEAADVPEDCEDFADEPTAWCAYLGGFNNINAMGSAARIEPGILNLAVPNPGPCPDGPPLWFCQNVTGELSHDGKQEFPPSDNAFHAFDFMPNAATVEVSQVAPMDIEVQFQIVAPYEGSVVARTEMSVRADDVTVNGKRLDVGEDCRTAEPMPVTLTADYPDGYVVDRGGTLDGTVDIPEFAGCGRAGELDSLITGLISGPGNYVKMTQGSVCDVRNTGGCPPPIPTLAR</sequence>
<evidence type="ECO:0000256" key="1">
    <source>
        <dbReference type="SAM" id="MobiDB-lite"/>
    </source>
</evidence>
<feature type="compositionally biased region" description="Pro residues" evidence="1">
    <location>
        <begin position="177"/>
        <end position="190"/>
    </location>
</feature>
<dbReference type="InterPro" id="IPR046542">
    <property type="entry name" value="DUF6801"/>
</dbReference>
<evidence type="ECO:0000313" key="3">
    <source>
        <dbReference type="EMBL" id="OQO90151.1"/>
    </source>
</evidence>
<reference evidence="3 4" key="1">
    <citation type="submission" date="2017-02" db="EMBL/GenBank/DDBJ databases">
        <title>Draft genome of Saccharomonospora sp. 154.</title>
        <authorList>
            <person name="Alonso-Carmona G.S."/>
            <person name="De La Haba R."/>
            <person name="Vera-Gargallo B."/>
            <person name="Sandoval-Trujillo A.H."/>
            <person name="Ramirez-Duran N."/>
            <person name="Ventosa A."/>
        </authorList>
    </citation>
    <scope>NUCLEOTIDE SEQUENCE [LARGE SCALE GENOMIC DNA]</scope>
    <source>
        <strain evidence="3 4">LRS4.154</strain>
    </source>
</reference>
<feature type="domain" description="DUF6801" evidence="2">
    <location>
        <begin position="49"/>
        <end position="184"/>
    </location>
</feature>
<organism evidence="3 4">
    <name type="scientific">Saccharomonospora piscinae</name>
    <dbReference type="NCBI Taxonomy" id="687388"/>
    <lineage>
        <taxon>Bacteria</taxon>
        <taxon>Bacillati</taxon>
        <taxon>Actinomycetota</taxon>
        <taxon>Actinomycetes</taxon>
        <taxon>Pseudonocardiales</taxon>
        <taxon>Pseudonocardiaceae</taxon>
        <taxon>Saccharomonospora</taxon>
    </lineage>
</organism>
<dbReference type="Pfam" id="PF20611">
    <property type="entry name" value="DUF6801"/>
    <property type="match status" value="1"/>
</dbReference>
<dbReference type="EMBL" id="MWIH01000008">
    <property type="protein sequence ID" value="OQO90151.1"/>
    <property type="molecule type" value="Genomic_DNA"/>
</dbReference>
<dbReference type="STRING" id="1962155.B1813_19725"/>